<evidence type="ECO:0000256" key="5">
    <source>
        <dbReference type="SAM" id="MobiDB-lite"/>
    </source>
</evidence>
<dbReference type="InterPro" id="IPR005821">
    <property type="entry name" value="Ion_trans_dom"/>
</dbReference>
<evidence type="ECO:0000313" key="9">
    <source>
        <dbReference type="Proteomes" id="UP000654075"/>
    </source>
</evidence>
<dbReference type="Gene3D" id="1.10.287.70">
    <property type="match status" value="1"/>
</dbReference>
<comment type="caution">
    <text evidence="8">The sequence shown here is derived from an EMBL/GenBank/DDBJ whole genome shotgun (WGS) entry which is preliminary data.</text>
</comment>
<dbReference type="Gene3D" id="1.10.238.10">
    <property type="entry name" value="EF-hand"/>
    <property type="match status" value="1"/>
</dbReference>
<dbReference type="InterPro" id="IPR043203">
    <property type="entry name" value="VGCC_Ca_Na"/>
</dbReference>
<feature type="compositionally biased region" description="Basic and acidic residues" evidence="5">
    <location>
        <begin position="22"/>
        <end position="36"/>
    </location>
</feature>
<comment type="subcellular location">
    <subcellularLocation>
        <location evidence="1">Membrane</location>
        <topology evidence="1">Multi-pass membrane protein</topology>
    </subcellularLocation>
</comment>
<feature type="domain" description="EF-hand" evidence="7">
    <location>
        <begin position="338"/>
        <end position="373"/>
    </location>
</feature>
<dbReference type="PANTHER" id="PTHR10037:SF62">
    <property type="entry name" value="SODIUM CHANNEL PROTEIN 60E"/>
    <property type="match status" value="1"/>
</dbReference>
<dbReference type="EMBL" id="CAJNNV010027399">
    <property type="protein sequence ID" value="CAE8620238.1"/>
    <property type="molecule type" value="Genomic_DNA"/>
</dbReference>
<dbReference type="InterPro" id="IPR011992">
    <property type="entry name" value="EF-hand-dom_pair"/>
</dbReference>
<reference evidence="8" key="1">
    <citation type="submission" date="2021-02" db="EMBL/GenBank/DDBJ databases">
        <authorList>
            <person name="Dougan E. K."/>
            <person name="Rhodes N."/>
            <person name="Thang M."/>
            <person name="Chan C."/>
        </authorList>
    </citation>
    <scope>NUCLEOTIDE SEQUENCE</scope>
</reference>
<accession>A0A813G1B2</accession>
<proteinExistence type="predicted"/>
<keyword evidence="2 6" id="KW-0812">Transmembrane</keyword>
<dbReference type="SUPFAM" id="SSF81324">
    <property type="entry name" value="Voltage-gated potassium channels"/>
    <property type="match status" value="1"/>
</dbReference>
<dbReference type="AlphaFoldDB" id="A0A813G1B2"/>
<protein>
    <recommendedName>
        <fullName evidence="7">EF-hand domain-containing protein</fullName>
    </recommendedName>
</protein>
<sequence length="658" mass="74000">MSAQVAPEVKKGPRNQASNGERASKGGFRSEDEYRPPPKASEPDGIPGEDGQKDASQFVAQTEVELPIIDKLPFNLWVAATTFLNILIMGLEQDLDPGKSGMLDRLPWYLLECIFVCCFIVELIIRYVVMKRLPETFFQDGWNIADVILVALAAFDAVFLVPTGVGGQIRYFTCLRALRIIRLVRLVRMYSAFRELWLLCGGLMNSVKALSWVAMVVLLIMYVCGIIVTAEIGKNDEVYGIGPSYNGEVWPYQQYFGTIFKSMFTLFQVLTLDGWCDDVVRHVIYRQPIMGVFLVGFVLMTSFGLMNVVVGIIVENTLAAAQVVDKRNEEKQSKQRKDTVEQLVAILERSDSKRSGLISIEELRAANQSVVVQQKFALIGLAFEEVEHIFTLLDVDRSGKIELQRFENACRELVGGGKRRDIAQVEVNMGTLANRLDKLDFRFTSIEKEVSAIAAMTEDSQLGVILSYEVLRLSSSVRRASCEDFRPTPCMVLNLLQFQLRSYLERHFRDHASAMQVQEAIVRLVQCFFLIGRVEVPSLTHDGLLSGVRKLFRDPHSFTSKLCNMSPVSSDEAKRLAPLLTSSTQFRRVREKEVNDCYEALQGWLEAFYNYSSVSEQVGPAAQQLDRCLSVLRLSPAKVTQSCVKNSSDAPFPCSQFL</sequence>
<keyword evidence="3 6" id="KW-1133">Transmembrane helix</keyword>
<feature type="transmembrane region" description="Helical" evidence="6">
    <location>
        <begin position="209"/>
        <end position="232"/>
    </location>
</feature>
<evidence type="ECO:0000313" key="8">
    <source>
        <dbReference type="EMBL" id="CAE8620238.1"/>
    </source>
</evidence>
<dbReference type="GO" id="GO:0005509">
    <property type="term" value="F:calcium ion binding"/>
    <property type="evidence" value="ECO:0007669"/>
    <property type="project" value="InterPro"/>
</dbReference>
<dbReference type="InterPro" id="IPR027359">
    <property type="entry name" value="Volt_channel_dom_sf"/>
</dbReference>
<feature type="transmembrane region" description="Helical" evidence="6">
    <location>
        <begin position="141"/>
        <end position="163"/>
    </location>
</feature>
<evidence type="ECO:0000256" key="1">
    <source>
        <dbReference type="ARBA" id="ARBA00004141"/>
    </source>
</evidence>
<evidence type="ECO:0000259" key="7">
    <source>
        <dbReference type="PROSITE" id="PS50222"/>
    </source>
</evidence>
<dbReference type="PANTHER" id="PTHR10037">
    <property type="entry name" value="VOLTAGE-GATED CATION CHANNEL CALCIUM AND SODIUM"/>
    <property type="match status" value="1"/>
</dbReference>
<feature type="transmembrane region" description="Helical" evidence="6">
    <location>
        <begin position="106"/>
        <end position="129"/>
    </location>
</feature>
<feature type="region of interest" description="Disordered" evidence="5">
    <location>
        <begin position="1"/>
        <end position="52"/>
    </location>
</feature>
<feature type="transmembrane region" description="Helical" evidence="6">
    <location>
        <begin position="292"/>
        <end position="314"/>
    </location>
</feature>
<keyword evidence="4 6" id="KW-0472">Membrane</keyword>
<dbReference type="GO" id="GO:0005248">
    <property type="term" value="F:voltage-gated sodium channel activity"/>
    <property type="evidence" value="ECO:0007669"/>
    <property type="project" value="TreeGrafter"/>
</dbReference>
<dbReference type="GO" id="GO:0001518">
    <property type="term" value="C:voltage-gated sodium channel complex"/>
    <property type="evidence" value="ECO:0007669"/>
    <property type="project" value="TreeGrafter"/>
</dbReference>
<dbReference type="InterPro" id="IPR002048">
    <property type="entry name" value="EF_hand_dom"/>
</dbReference>
<feature type="domain" description="EF-hand" evidence="7">
    <location>
        <begin position="381"/>
        <end position="416"/>
    </location>
</feature>
<dbReference type="Gene3D" id="1.20.120.350">
    <property type="entry name" value="Voltage-gated potassium channels. Chain C"/>
    <property type="match status" value="1"/>
</dbReference>
<keyword evidence="9" id="KW-1185">Reference proteome</keyword>
<feature type="transmembrane region" description="Helical" evidence="6">
    <location>
        <begin position="252"/>
        <end position="272"/>
    </location>
</feature>
<evidence type="ECO:0000256" key="4">
    <source>
        <dbReference type="ARBA" id="ARBA00023136"/>
    </source>
</evidence>
<dbReference type="SUPFAM" id="SSF47473">
    <property type="entry name" value="EF-hand"/>
    <property type="match status" value="1"/>
</dbReference>
<organism evidence="8 9">
    <name type="scientific">Polarella glacialis</name>
    <name type="common">Dinoflagellate</name>
    <dbReference type="NCBI Taxonomy" id="89957"/>
    <lineage>
        <taxon>Eukaryota</taxon>
        <taxon>Sar</taxon>
        <taxon>Alveolata</taxon>
        <taxon>Dinophyceae</taxon>
        <taxon>Suessiales</taxon>
        <taxon>Suessiaceae</taxon>
        <taxon>Polarella</taxon>
    </lineage>
</organism>
<evidence type="ECO:0000256" key="6">
    <source>
        <dbReference type="SAM" id="Phobius"/>
    </source>
</evidence>
<evidence type="ECO:0000256" key="3">
    <source>
        <dbReference type="ARBA" id="ARBA00022989"/>
    </source>
</evidence>
<dbReference type="Pfam" id="PF00520">
    <property type="entry name" value="Ion_trans"/>
    <property type="match status" value="1"/>
</dbReference>
<evidence type="ECO:0000256" key="2">
    <source>
        <dbReference type="ARBA" id="ARBA00022692"/>
    </source>
</evidence>
<dbReference type="PROSITE" id="PS50222">
    <property type="entry name" value="EF_HAND_2"/>
    <property type="match status" value="2"/>
</dbReference>
<dbReference type="Proteomes" id="UP000654075">
    <property type="component" value="Unassembled WGS sequence"/>
</dbReference>
<gene>
    <name evidence="8" type="ORF">PGLA1383_LOCUS37803</name>
</gene>
<dbReference type="OrthoDB" id="431647at2759"/>
<name>A0A813G1B2_POLGL</name>